<dbReference type="SUPFAM" id="SSF103473">
    <property type="entry name" value="MFS general substrate transporter"/>
    <property type="match status" value="1"/>
</dbReference>
<organism evidence="9 10">
    <name type="scientific">Hyalangium minutum</name>
    <dbReference type="NCBI Taxonomy" id="394096"/>
    <lineage>
        <taxon>Bacteria</taxon>
        <taxon>Pseudomonadati</taxon>
        <taxon>Myxococcota</taxon>
        <taxon>Myxococcia</taxon>
        <taxon>Myxococcales</taxon>
        <taxon>Cystobacterineae</taxon>
        <taxon>Archangiaceae</taxon>
        <taxon>Hyalangium</taxon>
    </lineage>
</organism>
<accession>A0A085WAE8</accession>
<proteinExistence type="predicted"/>
<dbReference type="InterPro" id="IPR005829">
    <property type="entry name" value="Sugar_transporter_CS"/>
</dbReference>
<dbReference type="InterPro" id="IPR011701">
    <property type="entry name" value="MFS"/>
</dbReference>
<feature type="transmembrane region" description="Helical" evidence="7">
    <location>
        <begin position="415"/>
        <end position="432"/>
    </location>
</feature>
<feature type="transmembrane region" description="Helical" evidence="7">
    <location>
        <begin position="88"/>
        <end position="108"/>
    </location>
</feature>
<comment type="subcellular location">
    <subcellularLocation>
        <location evidence="1">Cell membrane</location>
        <topology evidence="1">Multi-pass membrane protein</topology>
    </subcellularLocation>
</comment>
<comment type="caution">
    <text evidence="9">The sequence shown here is derived from an EMBL/GenBank/DDBJ whole genome shotgun (WGS) entry which is preliminary data.</text>
</comment>
<feature type="domain" description="Major facilitator superfamily (MFS) profile" evidence="8">
    <location>
        <begin position="22"/>
        <end position="467"/>
    </location>
</feature>
<feature type="transmembrane region" description="Helical" evidence="7">
    <location>
        <begin position="307"/>
        <end position="329"/>
    </location>
</feature>
<dbReference type="PRINTS" id="PR01036">
    <property type="entry name" value="TCRTETB"/>
</dbReference>
<sequence length="477" mass="49572">MEALSSSSPYALARPSARPALVLLILCSSVFMAALDMFIVNIALDDIGRDVGQASLSDLSWVLNGYTIFYGALLVPAGRLVDRYGRKAGFLVGLGLFTLASLGCALSNNLTWLVVFRCLQAAGAAVLTPASMGLVLTAMPPEQRARSIRIWASSSSLAGAAGPAIGGLLIDSSWRWIFVINLPIGVAAAIAAFRFLPNPRPESSSRLPDLLGGAILIVATGALALGLVKAPDWGWTSIPTLLSCAVVAVGSVAFLVRSARHPSPVLDLSLLRHRVFAWSNVSAFLLSVAFGAELLSVILFLEQRWHWSALETGLAIAPGPCMVPIFAAVSSRLSKRFRPGSIAALGTLMLAAGPLLLLSSANASSTFAVSVLPGWLVIGVGMGLALPTIFASATVELPRDQTSTGSAVVNMARQMGFVIGTSAFVVILGSGAAPLDPDHTFRNVWWFSAATGLVATLAALGINRPTPTTPSASSSAS</sequence>
<feature type="transmembrane region" description="Helical" evidence="7">
    <location>
        <begin position="234"/>
        <end position="256"/>
    </location>
</feature>
<dbReference type="Gene3D" id="1.20.1720.10">
    <property type="entry name" value="Multidrug resistance protein D"/>
    <property type="match status" value="1"/>
</dbReference>
<dbReference type="Gene3D" id="1.20.1250.20">
    <property type="entry name" value="MFS general substrate transporter like domains"/>
    <property type="match status" value="1"/>
</dbReference>
<evidence type="ECO:0000259" key="8">
    <source>
        <dbReference type="PROSITE" id="PS50850"/>
    </source>
</evidence>
<evidence type="ECO:0000256" key="4">
    <source>
        <dbReference type="ARBA" id="ARBA00022692"/>
    </source>
</evidence>
<gene>
    <name evidence="9" type="ORF">DB31_1679</name>
</gene>
<protein>
    <recommendedName>
        <fullName evidence="8">Major facilitator superfamily (MFS) profile domain-containing protein</fullName>
    </recommendedName>
</protein>
<feature type="transmembrane region" description="Helical" evidence="7">
    <location>
        <begin position="63"/>
        <end position="81"/>
    </location>
</feature>
<dbReference type="PROSITE" id="PS00216">
    <property type="entry name" value="SUGAR_TRANSPORT_1"/>
    <property type="match status" value="1"/>
</dbReference>
<evidence type="ECO:0000256" key="2">
    <source>
        <dbReference type="ARBA" id="ARBA00022448"/>
    </source>
</evidence>
<feature type="transmembrane region" description="Helical" evidence="7">
    <location>
        <begin position="444"/>
        <end position="462"/>
    </location>
</feature>
<feature type="transmembrane region" description="Helical" evidence="7">
    <location>
        <begin position="114"/>
        <end position="138"/>
    </location>
</feature>
<evidence type="ECO:0000256" key="5">
    <source>
        <dbReference type="ARBA" id="ARBA00022989"/>
    </source>
</evidence>
<dbReference type="InterPro" id="IPR004638">
    <property type="entry name" value="EmrB-like"/>
</dbReference>
<dbReference type="GO" id="GO:0022857">
    <property type="term" value="F:transmembrane transporter activity"/>
    <property type="evidence" value="ECO:0007669"/>
    <property type="project" value="InterPro"/>
</dbReference>
<dbReference type="AlphaFoldDB" id="A0A085WAE8"/>
<dbReference type="CDD" id="cd17321">
    <property type="entry name" value="MFS_MMR_MDR_like"/>
    <property type="match status" value="1"/>
</dbReference>
<feature type="transmembrane region" description="Helical" evidence="7">
    <location>
        <begin position="21"/>
        <end position="43"/>
    </location>
</feature>
<dbReference type="Proteomes" id="UP000028725">
    <property type="component" value="Unassembled WGS sequence"/>
</dbReference>
<dbReference type="PANTHER" id="PTHR42718">
    <property type="entry name" value="MAJOR FACILITATOR SUPERFAMILY MULTIDRUG TRANSPORTER MFSC"/>
    <property type="match status" value="1"/>
</dbReference>
<dbReference type="GO" id="GO:0005886">
    <property type="term" value="C:plasma membrane"/>
    <property type="evidence" value="ECO:0007669"/>
    <property type="project" value="UniProtKB-SubCell"/>
</dbReference>
<feature type="transmembrane region" description="Helical" evidence="7">
    <location>
        <begin position="176"/>
        <end position="196"/>
    </location>
</feature>
<dbReference type="PROSITE" id="PS50850">
    <property type="entry name" value="MFS"/>
    <property type="match status" value="1"/>
</dbReference>
<evidence type="ECO:0000313" key="9">
    <source>
        <dbReference type="EMBL" id="KFE64661.1"/>
    </source>
</evidence>
<evidence type="ECO:0000256" key="3">
    <source>
        <dbReference type="ARBA" id="ARBA00022475"/>
    </source>
</evidence>
<dbReference type="NCBIfam" id="TIGR00711">
    <property type="entry name" value="efflux_EmrB"/>
    <property type="match status" value="1"/>
</dbReference>
<dbReference type="InterPro" id="IPR020846">
    <property type="entry name" value="MFS_dom"/>
</dbReference>
<evidence type="ECO:0000256" key="6">
    <source>
        <dbReference type="ARBA" id="ARBA00023136"/>
    </source>
</evidence>
<feature type="transmembrane region" description="Helical" evidence="7">
    <location>
        <begin position="277"/>
        <end position="301"/>
    </location>
</feature>
<feature type="transmembrane region" description="Helical" evidence="7">
    <location>
        <begin position="208"/>
        <end position="228"/>
    </location>
</feature>
<name>A0A085WAE8_9BACT</name>
<feature type="transmembrane region" description="Helical" evidence="7">
    <location>
        <begin position="341"/>
        <end position="361"/>
    </location>
</feature>
<dbReference type="EMBL" id="JMCB01000013">
    <property type="protein sequence ID" value="KFE64661.1"/>
    <property type="molecule type" value="Genomic_DNA"/>
</dbReference>
<keyword evidence="2" id="KW-0813">Transport</keyword>
<dbReference type="Pfam" id="PF07690">
    <property type="entry name" value="MFS_1"/>
    <property type="match status" value="1"/>
</dbReference>
<dbReference type="PANTHER" id="PTHR42718:SF48">
    <property type="entry name" value="CONSERVED TWO-DOMAIN MEMBRANE PROTEIN-RELATED"/>
    <property type="match status" value="1"/>
</dbReference>
<reference evidence="9 10" key="1">
    <citation type="submission" date="2014-04" db="EMBL/GenBank/DDBJ databases">
        <title>Genome assembly of Hyalangium minutum DSM 14724.</title>
        <authorList>
            <person name="Sharma G."/>
            <person name="Subramanian S."/>
        </authorList>
    </citation>
    <scope>NUCLEOTIDE SEQUENCE [LARGE SCALE GENOMIC DNA]</scope>
    <source>
        <strain evidence="9 10">DSM 14724</strain>
    </source>
</reference>
<keyword evidence="4 7" id="KW-0812">Transmembrane</keyword>
<dbReference type="InterPro" id="IPR036259">
    <property type="entry name" value="MFS_trans_sf"/>
</dbReference>
<keyword evidence="10" id="KW-1185">Reference proteome</keyword>
<evidence type="ECO:0000313" key="10">
    <source>
        <dbReference type="Proteomes" id="UP000028725"/>
    </source>
</evidence>
<keyword evidence="3" id="KW-1003">Cell membrane</keyword>
<feature type="transmembrane region" description="Helical" evidence="7">
    <location>
        <begin position="150"/>
        <end position="170"/>
    </location>
</feature>
<evidence type="ECO:0000256" key="1">
    <source>
        <dbReference type="ARBA" id="ARBA00004651"/>
    </source>
</evidence>
<dbReference type="OrthoDB" id="2414439at2"/>
<feature type="transmembrane region" description="Helical" evidence="7">
    <location>
        <begin position="373"/>
        <end position="395"/>
    </location>
</feature>
<dbReference type="RefSeq" id="WP_044194000.1">
    <property type="nucleotide sequence ID" value="NZ_JMCB01000013.1"/>
</dbReference>
<keyword evidence="5 7" id="KW-1133">Transmembrane helix</keyword>
<dbReference type="STRING" id="394096.DB31_1679"/>
<evidence type="ECO:0000256" key="7">
    <source>
        <dbReference type="SAM" id="Phobius"/>
    </source>
</evidence>
<keyword evidence="6 7" id="KW-0472">Membrane</keyword>